<evidence type="ECO:0000256" key="1">
    <source>
        <dbReference type="ARBA" id="ARBA00011918"/>
    </source>
</evidence>
<dbReference type="AlphaFoldDB" id="A0A8R2QTI6"/>
<evidence type="ECO:0000259" key="4">
    <source>
        <dbReference type="Pfam" id="PF02870"/>
    </source>
</evidence>
<dbReference type="NCBIfam" id="TIGR00589">
    <property type="entry name" value="ogt"/>
    <property type="match status" value="1"/>
</dbReference>
<sequence length="195" mass="21895">MQLTVLTDKMIFSKISALSSNNAKVIVNISIIISPIGTIIAAADNDYLYIVCFEDTKQFENKFKVLAKELSCRFVHEENKILNTLKEELLCYFNGNLKKFSVPLKTLGSDFQKNVWMKLQEIPFGSTYTYSDITKALGRPTTHARAVGSACGANTHLIVTPCHRLISLSSKGGFNSGINRKEWLIEHEKKYANNL</sequence>
<dbReference type="SUPFAM" id="SSF46767">
    <property type="entry name" value="Methylated DNA-protein cysteine methyltransferase, C-terminal domain"/>
    <property type="match status" value="1"/>
</dbReference>
<dbReference type="EnsemblMetazoa" id="XM_038012643.1">
    <property type="protein sequence ID" value="XP_037868571.1"/>
    <property type="gene ID" value="LOC119628847"/>
</dbReference>
<dbReference type="InterPro" id="IPR036388">
    <property type="entry name" value="WH-like_DNA-bd_sf"/>
</dbReference>
<accession>A0A8R2QTI6</accession>
<feature type="domain" description="Methylated-DNA-[protein]-cysteine S-methyltransferase DNA binding" evidence="3">
    <location>
        <begin position="110"/>
        <end position="189"/>
    </location>
</feature>
<name>A0A8R2QTI6_BOMMO</name>
<dbReference type="Gene3D" id="3.30.160.70">
    <property type="entry name" value="Methylated DNA-protein cysteine methyltransferase domain"/>
    <property type="match status" value="1"/>
</dbReference>
<keyword evidence="6" id="KW-1185">Reference proteome</keyword>
<dbReference type="Gene3D" id="1.10.10.10">
    <property type="entry name" value="Winged helix-like DNA-binding domain superfamily/Winged helix DNA-binding domain"/>
    <property type="match status" value="1"/>
</dbReference>
<dbReference type="InterPro" id="IPR008332">
    <property type="entry name" value="MethylG_MeTrfase_N"/>
</dbReference>
<dbReference type="PANTHER" id="PTHR10815:SF13">
    <property type="entry name" value="METHYLATED-DNA--PROTEIN-CYSTEINE METHYLTRANSFERASE"/>
    <property type="match status" value="1"/>
</dbReference>
<dbReference type="CDD" id="cd06445">
    <property type="entry name" value="ATase"/>
    <property type="match status" value="1"/>
</dbReference>
<dbReference type="Pfam" id="PF02870">
    <property type="entry name" value="Methyltransf_1N"/>
    <property type="match status" value="1"/>
</dbReference>
<dbReference type="KEGG" id="bmor:119628847"/>
<reference evidence="5" key="2">
    <citation type="submission" date="2022-06" db="UniProtKB">
        <authorList>
            <consortium name="EnsemblMetazoa"/>
        </authorList>
    </citation>
    <scope>IDENTIFICATION</scope>
    <source>
        <strain evidence="5">p50T (Dazao)</strain>
    </source>
</reference>
<keyword evidence="2" id="KW-0227">DNA damage</keyword>
<organism evidence="5 6">
    <name type="scientific">Bombyx mori</name>
    <name type="common">Silk moth</name>
    <dbReference type="NCBI Taxonomy" id="7091"/>
    <lineage>
        <taxon>Eukaryota</taxon>
        <taxon>Metazoa</taxon>
        <taxon>Ecdysozoa</taxon>
        <taxon>Arthropoda</taxon>
        <taxon>Hexapoda</taxon>
        <taxon>Insecta</taxon>
        <taxon>Pterygota</taxon>
        <taxon>Neoptera</taxon>
        <taxon>Endopterygota</taxon>
        <taxon>Lepidoptera</taxon>
        <taxon>Glossata</taxon>
        <taxon>Ditrysia</taxon>
        <taxon>Bombycoidea</taxon>
        <taxon>Bombycidae</taxon>
        <taxon>Bombycinae</taxon>
        <taxon>Bombyx</taxon>
    </lineage>
</organism>
<dbReference type="GO" id="GO:0006281">
    <property type="term" value="P:DNA repair"/>
    <property type="evidence" value="ECO:0007669"/>
    <property type="project" value="InterPro"/>
</dbReference>
<evidence type="ECO:0000259" key="3">
    <source>
        <dbReference type="Pfam" id="PF01035"/>
    </source>
</evidence>
<dbReference type="Pfam" id="PF01035">
    <property type="entry name" value="DNA_binding_1"/>
    <property type="match status" value="1"/>
</dbReference>
<dbReference type="Proteomes" id="UP000005204">
    <property type="component" value="Unassembled WGS sequence"/>
</dbReference>
<dbReference type="SUPFAM" id="SSF53155">
    <property type="entry name" value="Methylated DNA-protein cysteine methyltransferase domain"/>
    <property type="match status" value="1"/>
</dbReference>
<dbReference type="GeneID" id="119628847"/>
<dbReference type="InterPro" id="IPR036217">
    <property type="entry name" value="MethylDNA_cys_MeTrfase_DNAb"/>
</dbReference>
<proteinExistence type="predicted"/>
<evidence type="ECO:0000256" key="2">
    <source>
        <dbReference type="ARBA" id="ARBA00022763"/>
    </source>
</evidence>
<evidence type="ECO:0000313" key="5">
    <source>
        <dbReference type="EnsemblMetazoa" id="XP_037868571.1"/>
    </source>
</evidence>
<reference evidence="6" key="1">
    <citation type="journal article" date="2008" name="Insect Biochem. Mol. Biol.">
        <title>The genome of a lepidopteran model insect, the silkworm Bombyx mori.</title>
        <authorList>
            <consortium name="International Silkworm Genome Consortium"/>
        </authorList>
    </citation>
    <scope>NUCLEOTIDE SEQUENCE [LARGE SCALE GENOMIC DNA]</scope>
    <source>
        <strain evidence="6">p50T</strain>
    </source>
</reference>
<protein>
    <recommendedName>
        <fullName evidence="1">methylated-DNA--[protein]-cysteine S-methyltransferase</fullName>
        <ecNumber evidence="1">2.1.1.63</ecNumber>
    </recommendedName>
</protein>
<dbReference type="InterPro" id="IPR014048">
    <property type="entry name" value="MethylDNA_cys_MeTrfase_DNA-bd"/>
</dbReference>
<dbReference type="RefSeq" id="XP_037868571.1">
    <property type="nucleotide sequence ID" value="XM_038012643.2"/>
</dbReference>
<evidence type="ECO:0000313" key="6">
    <source>
        <dbReference type="Proteomes" id="UP000005204"/>
    </source>
</evidence>
<feature type="domain" description="Methylguanine DNA methyltransferase ribonuclease-like" evidence="4">
    <location>
        <begin position="32"/>
        <end position="105"/>
    </location>
</feature>
<dbReference type="InterPro" id="IPR036631">
    <property type="entry name" value="MGMT_N_sf"/>
</dbReference>
<dbReference type="GO" id="GO:0003908">
    <property type="term" value="F:methylated-DNA-[protein]-cysteine S-methyltransferase activity"/>
    <property type="evidence" value="ECO:0007669"/>
    <property type="project" value="UniProtKB-EC"/>
</dbReference>
<dbReference type="PANTHER" id="PTHR10815">
    <property type="entry name" value="METHYLATED-DNA--PROTEIN-CYSTEINE METHYLTRANSFERASE"/>
    <property type="match status" value="1"/>
</dbReference>
<dbReference type="EC" id="2.1.1.63" evidence="1"/>